<comment type="caution">
    <text evidence="2">The sequence shown here is derived from an EMBL/GenBank/DDBJ whole genome shotgun (WGS) entry which is preliminary data.</text>
</comment>
<dbReference type="GO" id="GO:0006351">
    <property type="term" value="P:DNA-templated transcription"/>
    <property type="evidence" value="ECO:0007669"/>
    <property type="project" value="InterPro"/>
</dbReference>
<keyword evidence="2" id="KW-0808">Transferase</keyword>
<keyword evidence="2" id="KW-0696">RNA-directed RNA polymerase</keyword>
<dbReference type="GO" id="GO:0003723">
    <property type="term" value="F:RNA binding"/>
    <property type="evidence" value="ECO:0007669"/>
    <property type="project" value="InterPro"/>
</dbReference>
<dbReference type="InterPro" id="IPR001205">
    <property type="entry name" value="RNA-dir_pol_C"/>
</dbReference>
<organism evidence="2">
    <name type="scientific">viral metagenome</name>
    <dbReference type="NCBI Taxonomy" id="1070528"/>
    <lineage>
        <taxon>unclassified sequences</taxon>
        <taxon>metagenomes</taxon>
        <taxon>organismal metagenomes</taxon>
    </lineage>
</organism>
<sequence length="599" mass="71053">MPNLLFLQRVPKHIMPWRFEFKLPKEVTEHRKDIVIRAMNMYYSQDEIAQVLTNRRSDFSDQAVIEDFLSTEHDYHPIPKDDHFNSAVEQTRILFQPSETLYPIAFPDLRYYPWNLPPSAEAPWNLNSFTFTPLEGEKDWNDPIWSNVKPKATKLWKTREWLRYKQRLGLIDDDSPNFHNLYNELFGYNRHLVHKIKYGSKQFWTSDGTPIPYYWNTLHSRSHVVSQDEPDKIRAVFGATKLLLMVENMFIWQLQRVYLNNDDGRLLWGREIMKGGWRKLSREIHEHGTPNTILSIDWSQFDKRLLFQIIVIVHAIFRSYFDFTRYAPTSFYPQGKPKSPHHIERLWKWMTHSIMFTPILLPDGRLYQWQWNGFGSGYQQTQLMDTFANSIMILTCLSSLGINIKSEHFWIRIQGDDSLVSFFERVFDIFGPLLLVQLAAAAQYYFNAKLNVKKSQALRQLSGVTVLGYLNYYGLPFRTDEDLLRHLYFPERDQDWTRLAASAMGLAMAATGCSKRFHKTCEWIWNYLVIKRNVVPRFSALRWMERSNMIERAESLYGVPFPNRLNLRAEAWNNPTRTDSQQQRLWPTRPGPAGRFYFL</sequence>
<evidence type="ECO:0000313" key="2">
    <source>
        <dbReference type="EMBL" id="GFM95114.1"/>
    </source>
</evidence>
<name>A0A6L2ZKX6_9ZZZZ</name>
<keyword evidence="2" id="KW-0548">Nucleotidyltransferase</keyword>
<dbReference type="Gene3D" id="3.30.70.270">
    <property type="match status" value="1"/>
</dbReference>
<dbReference type="InterPro" id="IPR043502">
    <property type="entry name" value="DNA/RNA_pol_sf"/>
</dbReference>
<dbReference type="Pfam" id="PF00680">
    <property type="entry name" value="RdRP_1"/>
    <property type="match status" value="1"/>
</dbReference>
<gene>
    <name evidence="2" type="ORF">MMARV_C003P1</name>
</gene>
<dbReference type="EMBL" id="BLWB01000003">
    <property type="protein sequence ID" value="GFM95114.1"/>
    <property type="molecule type" value="Genomic_RNA"/>
</dbReference>
<dbReference type="SUPFAM" id="SSF56672">
    <property type="entry name" value="DNA/RNA polymerases"/>
    <property type="match status" value="1"/>
</dbReference>
<dbReference type="AlphaFoldDB" id="A0A6L2ZKX6"/>
<dbReference type="InterPro" id="IPR043128">
    <property type="entry name" value="Rev_trsase/Diguanyl_cyclase"/>
</dbReference>
<protein>
    <submittedName>
        <fullName evidence="2">RNA-dependent RNA polymerase</fullName>
    </submittedName>
</protein>
<reference evidence="2" key="1">
    <citation type="submission" date="2020-05" db="EMBL/GenBank/DDBJ databases">
        <title>Diverged and active partitiviruses in Lichen.</title>
        <authorList>
            <person name="Urayama S."/>
            <person name="Doi N."/>
            <person name="Kondo F."/>
            <person name="Chiba Y."/>
            <person name="Takaki Y."/>
            <person name="Hirai M."/>
            <person name="Minegishi Y."/>
            <person name="Hagiwara D."/>
            <person name="Nunoura T."/>
        </authorList>
    </citation>
    <scope>NUCLEOTIDE SEQUENCE</scope>
</reference>
<dbReference type="GO" id="GO:0003968">
    <property type="term" value="F:RNA-directed RNA polymerase activity"/>
    <property type="evidence" value="ECO:0007669"/>
    <property type="project" value="UniProtKB-KW"/>
</dbReference>
<evidence type="ECO:0000259" key="1">
    <source>
        <dbReference type="Pfam" id="PF00680"/>
    </source>
</evidence>
<feature type="domain" description="RNA-directed RNA polymerase C-terminal" evidence="1">
    <location>
        <begin position="230"/>
        <end position="465"/>
    </location>
</feature>
<accession>A0A6L2ZKX6</accession>
<proteinExistence type="predicted"/>